<dbReference type="RefSeq" id="WP_312897092.1">
    <property type="nucleotide sequence ID" value="NZ_JACHJV010000001.1"/>
</dbReference>
<dbReference type="AlphaFoldDB" id="A0A7W7QXF4"/>
<protein>
    <submittedName>
        <fullName evidence="6">Glyoxylase-like metal-dependent hydrolase (Beta-lactamase superfamily II)</fullName>
    </submittedName>
</protein>
<dbReference type="PANTHER" id="PTHR42978:SF6">
    <property type="entry name" value="QUORUM-QUENCHING LACTONASE YTNP-RELATED"/>
    <property type="match status" value="1"/>
</dbReference>
<dbReference type="InterPro" id="IPR051013">
    <property type="entry name" value="MBL_superfamily_lactonases"/>
</dbReference>
<evidence type="ECO:0000313" key="6">
    <source>
        <dbReference type="EMBL" id="MBB4921557.1"/>
    </source>
</evidence>
<dbReference type="InterPro" id="IPR001279">
    <property type="entry name" value="Metallo-B-lactamas"/>
</dbReference>
<dbReference type="PANTHER" id="PTHR42978">
    <property type="entry name" value="QUORUM-QUENCHING LACTONASE YTNP-RELATED-RELATED"/>
    <property type="match status" value="1"/>
</dbReference>
<sequence>MRVKIGSIEVLPVLDGFGVEVAADILSRPGVDDPWACHTERREADGSLRLPLGGFCVRTGDRTVLVDAGVGAFDNGKYSGGSLLASLAGHGIGPADVTDVVFTHLHFDHIGWATQDGVPVFPSATYRAHRADWEHFVAGENAHPTMVEKLTPLGSRLELFDADFTVAPGLDARHAPGHTPGSTVYVVSSGTRRAVLLGDVVHSVVQFSERDWEVIWDVDPAAASKVRNRIADEAADTDDLLVAAHFPGMRFGRIIAADGERRFVAV</sequence>
<evidence type="ECO:0000256" key="1">
    <source>
        <dbReference type="ARBA" id="ARBA00007749"/>
    </source>
</evidence>
<comment type="similarity">
    <text evidence="1">Belongs to the metallo-beta-lactamase superfamily.</text>
</comment>
<dbReference type="CDD" id="cd07720">
    <property type="entry name" value="OPHC2-like_MBL-fold"/>
    <property type="match status" value="1"/>
</dbReference>
<comment type="caution">
    <text evidence="6">The sequence shown here is derived from an EMBL/GenBank/DDBJ whole genome shotgun (WGS) entry which is preliminary data.</text>
</comment>
<keyword evidence="3 6" id="KW-0378">Hydrolase</keyword>
<evidence type="ECO:0000256" key="4">
    <source>
        <dbReference type="ARBA" id="ARBA00022833"/>
    </source>
</evidence>
<keyword evidence="2" id="KW-0479">Metal-binding</keyword>
<name>A0A7W7QXF4_KITKI</name>
<evidence type="ECO:0000256" key="3">
    <source>
        <dbReference type="ARBA" id="ARBA00022801"/>
    </source>
</evidence>
<evidence type="ECO:0000313" key="7">
    <source>
        <dbReference type="Proteomes" id="UP000540506"/>
    </source>
</evidence>
<dbReference type="EMBL" id="JACHJV010000001">
    <property type="protein sequence ID" value="MBB4921557.1"/>
    <property type="molecule type" value="Genomic_DNA"/>
</dbReference>
<dbReference type="SMART" id="SM00849">
    <property type="entry name" value="Lactamase_B"/>
    <property type="match status" value="1"/>
</dbReference>
<proteinExistence type="inferred from homology"/>
<dbReference type="GO" id="GO:0016787">
    <property type="term" value="F:hydrolase activity"/>
    <property type="evidence" value="ECO:0007669"/>
    <property type="project" value="UniProtKB-KW"/>
</dbReference>
<dbReference type="Pfam" id="PF00753">
    <property type="entry name" value="Lactamase_B"/>
    <property type="match status" value="1"/>
</dbReference>
<feature type="domain" description="Metallo-beta-lactamase" evidence="5">
    <location>
        <begin position="51"/>
        <end position="245"/>
    </location>
</feature>
<reference evidence="6 7" key="1">
    <citation type="submission" date="2020-08" db="EMBL/GenBank/DDBJ databases">
        <title>Sequencing the genomes of 1000 actinobacteria strains.</title>
        <authorList>
            <person name="Klenk H.-P."/>
        </authorList>
    </citation>
    <scope>NUCLEOTIDE SEQUENCE [LARGE SCALE GENOMIC DNA]</scope>
    <source>
        <strain evidence="6 7">DSM 41654</strain>
    </source>
</reference>
<accession>A0A7W7QXF4</accession>
<organism evidence="6 7">
    <name type="scientific">Kitasatospora kifunensis</name>
    <name type="common">Streptomyces kifunensis</name>
    <dbReference type="NCBI Taxonomy" id="58351"/>
    <lineage>
        <taxon>Bacteria</taxon>
        <taxon>Bacillati</taxon>
        <taxon>Actinomycetota</taxon>
        <taxon>Actinomycetes</taxon>
        <taxon>Kitasatosporales</taxon>
        <taxon>Streptomycetaceae</taxon>
        <taxon>Kitasatospora</taxon>
    </lineage>
</organism>
<dbReference type="SUPFAM" id="SSF56281">
    <property type="entry name" value="Metallo-hydrolase/oxidoreductase"/>
    <property type="match status" value="1"/>
</dbReference>
<keyword evidence="4" id="KW-0862">Zinc</keyword>
<dbReference type="GO" id="GO:0046872">
    <property type="term" value="F:metal ion binding"/>
    <property type="evidence" value="ECO:0007669"/>
    <property type="project" value="UniProtKB-KW"/>
</dbReference>
<dbReference type="Proteomes" id="UP000540506">
    <property type="component" value="Unassembled WGS sequence"/>
</dbReference>
<dbReference type="InterPro" id="IPR036866">
    <property type="entry name" value="RibonucZ/Hydroxyglut_hydro"/>
</dbReference>
<keyword evidence="7" id="KW-1185">Reference proteome</keyword>
<gene>
    <name evidence="6" type="ORF">FHR34_000550</name>
</gene>
<evidence type="ECO:0000259" key="5">
    <source>
        <dbReference type="SMART" id="SM00849"/>
    </source>
</evidence>
<evidence type="ECO:0000256" key="2">
    <source>
        <dbReference type="ARBA" id="ARBA00022723"/>
    </source>
</evidence>
<dbReference type="Gene3D" id="3.60.15.10">
    <property type="entry name" value="Ribonuclease Z/Hydroxyacylglutathione hydrolase-like"/>
    <property type="match status" value="1"/>
</dbReference>